<dbReference type="SUPFAM" id="SSF49879">
    <property type="entry name" value="SMAD/FHA domain"/>
    <property type="match status" value="1"/>
</dbReference>
<protein>
    <recommendedName>
        <fullName evidence="9">FHA domain-containing protein</fullName>
    </recommendedName>
</protein>
<dbReference type="GO" id="GO:0005737">
    <property type="term" value="C:cytoplasm"/>
    <property type="evidence" value="ECO:0007669"/>
    <property type="project" value="TreeGrafter"/>
</dbReference>
<dbReference type="InterPro" id="IPR035979">
    <property type="entry name" value="RBD_domain_sf"/>
</dbReference>
<feature type="compositionally biased region" description="Basic and acidic residues" evidence="4">
    <location>
        <begin position="357"/>
        <end position="367"/>
    </location>
</feature>
<keyword evidence="1 2" id="KW-0694">RNA-binding</keyword>
<evidence type="ECO:0000256" key="3">
    <source>
        <dbReference type="SAM" id="Coils"/>
    </source>
</evidence>
<feature type="compositionally biased region" description="Low complexity" evidence="4">
    <location>
        <begin position="693"/>
        <end position="703"/>
    </location>
</feature>
<evidence type="ECO:0008006" key="9">
    <source>
        <dbReference type="Google" id="ProtNLM"/>
    </source>
</evidence>
<dbReference type="InterPro" id="IPR012677">
    <property type="entry name" value="Nucleotide-bd_a/b_plait_sf"/>
</dbReference>
<feature type="domain" description="RRM" evidence="6">
    <location>
        <begin position="31"/>
        <end position="103"/>
    </location>
</feature>
<dbReference type="InterPro" id="IPR000504">
    <property type="entry name" value="RRM_dom"/>
</dbReference>
<evidence type="ECO:0000256" key="2">
    <source>
        <dbReference type="PROSITE-ProRule" id="PRU00176"/>
    </source>
</evidence>
<dbReference type="SMART" id="SM00360">
    <property type="entry name" value="RRM"/>
    <property type="match status" value="2"/>
</dbReference>
<keyword evidence="3" id="KW-0175">Coiled coil</keyword>
<sequence>MMMFKGKGKGMKGLSSPKEDMQKLAAIDASQKVWIGNLSPGVDWKTLQQTFNQVGRTIYAACFPKSGTGCVAYRTPDEVQHAVTSLNGSWLGDTQIQVDFFTKPEGRSSAKGKGKGKGKSSWTPVWKPMFEKVMLKGFKGMSKGKGKGKSGDIAKLKSIDKSLKVWVGGLDGTVTWKQLQELFQQVGQVTWAAAFKDTGCVAFASPEEAASALALDGTQIGPAAFEAAEVRKLRTQDTPFKHLLEYMLKYEGVVQLHAEASYTLLNISGCWSWKTPGPRPETSRDTARQVREVCGSTFRRSGRIAASNWLMHNLASQHRIDVPFDADPFTDDEGDLRRGATPKVLPTKGPPSDSEEEAPRRQQKAELFEPTEEAAEDYGLPEESSGKFEGSCPVLWCGSQQNKSVMLPHAKWITLGKDACSVRLPSRGVSGKHCQLRWLGDKRLVEFMDSSTNGTWVSGEKVQRNEEPMKLQHGARVVVQAGGTRYIFVLDLRPAGMGLTDPREFQQGEAKERQERKLKKLKEQLTKLQHYRRNQENDIVEKEKLFYELHVQKEEMDVKTQMWRDEIERIKAATEEVRSKVSETRKGWKKRLVEIHQGNEVAAKPLTERTIEKQEQVGKLELEVNELERQIYPDRFALAELPEEVKPAPGSELELTDNEQDSARPQVQPSATPEEDSAALVSAAQKPQSSGYAPTTPAKTPAPDLDSAPLMESAPLMDSAQFAEEAGAFIQNLSMKDLFGEEDDAEDGEAGSAPSAPSAASGPGAKRPRLEGS</sequence>
<feature type="region of interest" description="Disordered" evidence="4">
    <location>
        <begin position="734"/>
        <end position="773"/>
    </location>
</feature>
<dbReference type="GO" id="GO:0005634">
    <property type="term" value="C:nucleus"/>
    <property type="evidence" value="ECO:0007669"/>
    <property type="project" value="TreeGrafter"/>
</dbReference>
<keyword evidence="8" id="KW-1185">Reference proteome</keyword>
<dbReference type="AlphaFoldDB" id="A0AA36MJY1"/>
<dbReference type="InterPro" id="IPR050374">
    <property type="entry name" value="RRT5_SRSF_SR"/>
</dbReference>
<organism evidence="7 8">
    <name type="scientific">Effrenium voratum</name>
    <dbReference type="NCBI Taxonomy" id="2562239"/>
    <lineage>
        <taxon>Eukaryota</taxon>
        <taxon>Sar</taxon>
        <taxon>Alveolata</taxon>
        <taxon>Dinophyceae</taxon>
        <taxon>Suessiales</taxon>
        <taxon>Symbiodiniaceae</taxon>
        <taxon>Effrenium</taxon>
    </lineage>
</organism>
<reference evidence="7" key="1">
    <citation type="submission" date="2023-08" db="EMBL/GenBank/DDBJ databases">
        <authorList>
            <person name="Chen Y."/>
            <person name="Shah S."/>
            <person name="Dougan E. K."/>
            <person name="Thang M."/>
            <person name="Chan C."/>
        </authorList>
    </citation>
    <scope>NUCLEOTIDE SEQUENCE</scope>
</reference>
<dbReference type="SMART" id="SM00240">
    <property type="entry name" value="FHA"/>
    <property type="match status" value="1"/>
</dbReference>
<feature type="coiled-coil region" evidence="3">
    <location>
        <begin position="511"/>
        <end position="538"/>
    </location>
</feature>
<evidence type="ECO:0000259" key="5">
    <source>
        <dbReference type="PROSITE" id="PS50006"/>
    </source>
</evidence>
<dbReference type="GO" id="GO:1990904">
    <property type="term" value="C:ribonucleoprotein complex"/>
    <property type="evidence" value="ECO:0007669"/>
    <property type="project" value="TreeGrafter"/>
</dbReference>
<dbReference type="CDD" id="cd00060">
    <property type="entry name" value="FHA"/>
    <property type="match status" value="1"/>
</dbReference>
<dbReference type="EMBL" id="CAUJNA010000265">
    <property type="protein sequence ID" value="CAJ1374611.1"/>
    <property type="molecule type" value="Genomic_DNA"/>
</dbReference>
<dbReference type="PROSITE" id="PS50102">
    <property type="entry name" value="RRM"/>
    <property type="match status" value="2"/>
</dbReference>
<proteinExistence type="predicted"/>
<gene>
    <name evidence="7" type="ORF">EVOR1521_LOCUS4122</name>
</gene>
<evidence type="ECO:0000259" key="6">
    <source>
        <dbReference type="PROSITE" id="PS50102"/>
    </source>
</evidence>
<feature type="compositionally biased region" description="Low complexity" evidence="4">
    <location>
        <begin position="750"/>
        <end position="765"/>
    </location>
</feature>
<feature type="compositionally biased region" description="Acidic residues" evidence="4">
    <location>
        <begin position="740"/>
        <end position="749"/>
    </location>
</feature>
<dbReference type="GO" id="GO:0003729">
    <property type="term" value="F:mRNA binding"/>
    <property type="evidence" value="ECO:0007669"/>
    <property type="project" value="TreeGrafter"/>
</dbReference>
<dbReference type="PROSITE" id="PS50006">
    <property type="entry name" value="FHA_DOMAIN"/>
    <property type="match status" value="1"/>
</dbReference>
<feature type="compositionally biased region" description="Acidic residues" evidence="4">
    <location>
        <begin position="369"/>
        <end position="380"/>
    </location>
</feature>
<dbReference type="Pfam" id="PF00498">
    <property type="entry name" value="FHA"/>
    <property type="match status" value="1"/>
</dbReference>
<dbReference type="Proteomes" id="UP001178507">
    <property type="component" value="Unassembled WGS sequence"/>
</dbReference>
<dbReference type="InterPro" id="IPR000253">
    <property type="entry name" value="FHA_dom"/>
</dbReference>
<dbReference type="Gene3D" id="2.60.200.20">
    <property type="match status" value="1"/>
</dbReference>
<dbReference type="InterPro" id="IPR008984">
    <property type="entry name" value="SMAD_FHA_dom_sf"/>
</dbReference>
<evidence type="ECO:0000313" key="7">
    <source>
        <dbReference type="EMBL" id="CAJ1374611.1"/>
    </source>
</evidence>
<dbReference type="SUPFAM" id="SSF54928">
    <property type="entry name" value="RNA-binding domain, RBD"/>
    <property type="match status" value="2"/>
</dbReference>
<comment type="caution">
    <text evidence="7">The sequence shown here is derived from an EMBL/GenBank/DDBJ whole genome shotgun (WGS) entry which is preliminary data.</text>
</comment>
<evidence type="ECO:0000256" key="4">
    <source>
        <dbReference type="SAM" id="MobiDB-lite"/>
    </source>
</evidence>
<dbReference type="PANTHER" id="PTHR23003:SF3">
    <property type="entry name" value="FI21236P1-RELATED"/>
    <property type="match status" value="1"/>
</dbReference>
<feature type="domain" description="FHA" evidence="5">
    <location>
        <begin position="413"/>
        <end position="462"/>
    </location>
</feature>
<feature type="domain" description="RRM" evidence="6">
    <location>
        <begin position="163"/>
        <end position="240"/>
    </location>
</feature>
<name>A0AA36MJY1_9DINO</name>
<dbReference type="PANTHER" id="PTHR23003">
    <property type="entry name" value="RNA RECOGNITION MOTIF RRM DOMAIN CONTAINING PROTEIN"/>
    <property type="match status" value="1"/>
</dbReference>
<dbReference type="Gene3D" id="3.30.70.330">
    <property type="match status" value="2"/>
</dbReference>
<dbReference type="CDD" id="cd00590">
    <property type="entry name" value="RRM_SF"/>
    <property type="match status" value="2"/>
</dbReference>
<dbReference type="Pfam" id="PF00076">
    <property type="entry name" value="RRM_1"/>
    <property type="match status" value="2"/>
</dbReference>
<evidence type="ECO:0000313" key="8">
    <source>
        <dbReference type="Proteomes" id="UP001178507"/>
    </source>
</evidence>
<accession>A0AA36MJY1</accession>
<feature type="region of interest" description="Disordered" evidence="4">
    <location>
        <begin position="325"/>
        <end position="384"/>
    </location>
</feature>
<evidence type="ECO:0000256" key="1">
    <source>
        <dbReference type="ARBA" id="ARBA00022884"/>
    </source>
</evidence>
<feature type="region of interest" description="Disordered" evidence="4">
    <location>
        <begin position="642"/>
        <end position="719"/>
    </location>
</feature>